<dbReference type="Pfam" id="PF00931">
    <property type="entry name" value="NB-ARC"/>
    <property type="match status" value="1"/>
</dbReference>
<dbReference type="SUPFAM" id="SSF52540">
    <property type="entry name" value="P-loop containing nucleoside triphosphate hydrolases"/>
    <property type="match status" value="1"/>
</dbReference>
<dbReference type="Gene3D" id="1.10.10.10">
    <property type="entry name" value="Winged helix-like DNA-binding domain superfamily/Winged helix DNA-binding domain"/>
    <property type="match status" value="1"/>
</dbReference>
<dbReference type="Gene3D" id="3.80.10.10">
    <property type="entry name" value="Ribonuclease Inhibitor"/>
    <property type="match status" value="1"/>
</dbReference>
<dbReference type="PANTHER" id="PTHR23155">
    <property type="entry name" value="DISEASE RESISTANCE PROTEIN RP"/>
    <property type="match status" value="1"/>
</dbReference>
<dbReference type="SUPFAM" id="SSF52058">
    <property type="entry name" value="L domain-like"/>
    <property type="match status" value="1"/>
</dbReference>
<keyword evidence="2" id="KW-0611">Plant defense</keyword>
<feature type="domain" description="Disease resistance R13L4/SHOC-2-like LRR" evidence="5">
    <location>
        <begin position="353"/>
        <end position="734"/>
    </location>
</feature>
<evidence type="ECO:0000256" key="2">
    <source>
        <dbReference type="ARBA" id="ARBA00022821"/>
    </source>
</evidence>
<dbReference type="Pfam" id="PF23559">
    <property type="entry name" value="WHD_DRP"/>
    <property type="match status" value="1"/>
</dbReference>
<reference evidence="6" key="2">
    <citation type="submission" date="2018-10" db="UniProtKB">
        <authorList>
            <consortium name="EnsemblPlants"/>
        </authorList>
    </citation>
    <scope>IDENTIFICATION</scope>
</reference>
<evidence type="ECO:0000256" key="1">
    <source>
        <dbReference type="ARBA" id="ARBA00022737"/>
    </source>
</evidence>
<evidence type="ECO:0000313" key="6">
    <source>
        <dbReference type="EnsemblPlants" id="TraesCS6B02G447200.1"/>
    </source>
</evidence>
<dbReference type="Gramene" id="TraesCS6B03G1244500.1">
    <property type="protein sequence ID" value="TraesCS6B03G1244500.1.CDS"/>
    <property type="gene ID" value="TraesCS6B03G1244500"/>
</dbReference>
<name>A0A3B6PTG1_WHEAT</name>
<dbReference type="AlphaFoldDB" id="A0A3B6PTG1"/>
<dbReference type="InterPro" id="IPR058922">
    <property type="entry name" value="WHD_DRP"/>
</dbReference>
<dbReference type="PANTHER" id="PTHR23155:SF1107">
    <property type="entry name" value="OS08G0373000 PROTEIN"/>
    <property type="match status" value="1"/>
</dbReference>
<sequence>MGKTTLANQVYQDLKGEFKCRAFLTVSRNPDMMNIMRTIFSDVSGQRYADTEAGSLQQLISKINDFLVDKRYFVVIDDIWDVDTWHVIKLAFPVTSSGSIIITTTRINEVAESCRSTPFSGDIYFIRPLEMVHSRHLFYTRLFNAKENCPSYLKTVSEHILKKCAGLPVAIIAISGLLANIERTEGPWKQVEDSIGRALERNPSVEGMMKILSLSYFELPAHLKSCLLCLSIFPEDSVIKKKVLINRWIAERLIHTESGYSTSYEFGERCFNELINRSLIQPWETDMLGIVTSCRLHDTILDFIISRSIEENFVTLVGVPSLSVGTHNKVRRLSLQASKQKELIVPRGLVLSHVRSLDVFGESVKIPSMDKFRHLRFLDFEDCKQLENHHLEHIDKLFQLRYLSLHVLEKVSKLPEEIGPLWCLEILELRGTSVCELPASIVNLKRLVHLLVNQNVTLPCGISKLQALEKLKLVSVYSQSFNFLQEFEELQSLKVLTLDFEDYSSAGRVNAENESKKTIIVASVTNLGNLLSLTVWNGPEFVRESLCPMPLSLQKLKILRSSIPHVPKWVGSLVNAQKLRPDLVRAEQEDLYILGGLPVLHCLILRIDAREIRNTTLTEEPEATRVIVCGEVGFPYLRIFNYDSRCDVMNLTFGGGAMPMVDDLLIEFDVIEFDVAKTESIGTSGDFELGIENLPSLVKIRCQVWGYVQDRSRVEAAKAAIRKAANAHPNRPTLYLN</sequence>
<evidence type="ECO:0000259" key="5">
    <source>
        <dbReference type="Pfam" id="PF23598"/>
    </source>
</evidence>
<dbReference type="GO" id="GO:0042742">
    <property type="term" value="P:defense response to bacterium"/>
    <property type="evidence" value="ECO:0007669"/>
    <property type="project" value="UniProtKB-ARBA"/>
</dbReference>
<dbReference type="EnsemblPlants" id="TraesCS6B02G447200.1">
    <property type="protein sequence ID" value="TraesCS6B02G447200.1"/>
    <property type="gene ID" value="TraesCS6B02G447200"/>
</dbReference>
<dbReference type="SMR" id="A0A3B6PTG1"/>
<dbReference type="Gramene" id="TraesSTA6B03G03622610.1">
    <property type="protein sequence ID" value="TraesSTA6B03G03622610.1"/>
    <property type="gene ID" value="TraesSTA6B03G03622610"/>
</dbReference>
<keyword evidence="7" id="KW-1185">Reference proteome</keyword>
<dbReference type="InterPro" id="IPR002182">
    <property type="entry name" value="NB-ARC"/>
</dbReference>
<dbReference type="GO" id="GO:0002758">
    <property type="term" value="P:innate immune response-activating signaling pathway"/>
    <property type="evidence" value="ECO:0007669"/>
    <property type="project" value="UniProtKB-ARBA"/>
</dbReference>
<keyword evidence="1" id="KW-0677">Repeat</keyword>
<organism evidence="6">
    <name type="scientific">Triticum aestivum</name>
    <name type="common">Wheat</name>
    <dbReference type="NCBI Taxonomy" id="4565"/>
    <lineage>
        <taxon>Eukaryota</taxon>
        <taxon>Viridiplantae</taxon>
        <taxon>Streptophyta</taxon>
        <taxon>Embryophyta</taxon>
        <taxon>Tracheophyta</taxon>
        <taxon>Spermatophyta</taxon>
        <taxon>Magnoliopsida</taxon>
        <taxon>Liliopsida</taxon>
        <taxon>Poales</taxon>
        <taxon>Poaceae</taxon>
        <taxon>BOP clade</taxon>
        <taxon>Pooideae</taxon>
        <taxon>Triticodae</taxon>
        <taxon>Triticeae</taxon>
        <taxon>Triticinae</taxon>
        <taxon>Triticum</taxon>
    </lineage>
</organism>
<dbReference type="PaxDb" id="4565-Traes_6BL_15E70400C.3"/>
<dbReference type="InterPro" id="IPR042197">
    <property type="entry name" value="Apaf_helical"/>
</dbReference>
<dbReference type="GO" id="GO:0009626">
    <property type="term" value="P:plant-type hypersensitive response"/>
    <property type="evidence" value="ECO:0007669"/>
    <property type="project" value="UniProtKB-ARBA"/>
</dbReference>
<dbReference type="Gene3D" id="3.40.50.300">
    <property type="entry name" value="P-loop containing nucleotide triphosphate hydrolases"/>
    <property type="match status" value="1"/>
</dbReference>
<dbReference type="OrthoDB" id="638336at2759"/>
<evidence type="ECO:0000259" key="4">
    <source>
        <dbReference type="Pfam" id="PF23559"/>
    </source>
</evidence>
<dbReference type="InterPro" id="IPR027417">
    <property type="entry name" value="P-loop_NTPase"/>
</dbReference>
<accession>A0A3B6PTG1</accession>
<reference evidence="6" key="1">
    <citation type="submission" date="2018-08" db="EMBL/GenBank/DDBJ databases">
        <authorList>
            <person name="Rossello M."/>
        </authorList>
    </citation>
    <scope>NUCLEOTIDE SEQUENCE [LARGE SCALE GENOMIC DNA]</scope>
    <source>
        <strain evidence="6">cv. Chinese Spring</strain>
    </source>
</reference>
<proteinExistence type="predicted"/>
<dbReference type="Gramene" id="TraesCAD_scaffold_000998_01G000500.1">
    <property type="protein sequence ID" value="TraesCAD_scaffold_000998_01G000500.1"/>
    <property type="gene ID" value="TraesCAD_scaffold_000998_01G000500"/>
</dbReference>
<feature type="domain" description="Disease resistance protein winged helix" evidence="4">
    <location>
        <begin position="232"/>
        <end position="304"/>
    </location>
</feature>
<dbReference type="InterPro" id="IPR044974">
    <property type="entry name" value="Disease_R_plants"/>
</dbReference>
<dbReference type="Gene3D" id="1.10.8.430">
    <property type="entry name" value="Helical domain of apoptotic protease-activating factors"/>
    <property type="match status" value="1"/>
</dbReference>
<dbReference type="InterPro" id="IPR055414">
    <property type="entry name" value="LRR_R13L4/SHOC2-like"/>
</dbReference>
<evidence type="ECO:0000313" key="7">
    <source>
        <dbReference type="Proteomes" id="UP000019116"/>
    </source>
</evidence>
<dbReference type="InterPro" id="IPR032675">
    <property type="entry name" value="LRR_dom_sf"/>
</dbReference>
<feature type="domain" description="NB-ARC" evidence="3">
    <location>
        <begin position="1"/>
        <end position="117"/>
    </location>
</feature>
<dbReference type="FunFam" id="1.10.10.10:FF:000322">
    <property type="entry name" value="Probable disease resistance protein At1g63360"/>
    <property type="match status" value="1"/>
</dbReference>
<dbReference type="Gramene" id="TraesCS6B02G447200.1">
    <property type="protein sequence ID" value="TraesCS6B02G447200.1"/>
    <property type="gene ID" value="TraesCS6B02G447200"/>
</dbReference>
<evidence type="ECO:0000259" key="3">
    <source>
        <dbReference type="Pfam" id="PF00931"/>
    </source>
</evidence>
<protein>
    <submittedName>
        <fullName evidence="6">Uncharacterized protein</fullName>
    </submittedName>
</protein>
<dbReference type="Proteomes" id="UP000019116">
    <property type="component" value="Chromosome 6B"/>
</dbReference>
<dbReference type="InterPro" id="IPR036388">
    <property type="entry name" value="WH-like_DNA-bd_sf"/>
</dbReference>
<dbReference type="PRINTS" id="PR00364">
    <property type="entry name" value="DISEASERSIST"/>
</dbReference>
<dbReference type="GO" id="GO:0043531">
    <property type="term" value="F:ADP binding"/>
    <property type="evidence" value="ECO:0007669"/>
    <property type="project" value="InterPro"/>
</dbReference>
<dbReference type="Pfam" id="PF23598">
    <property type="entry name" value="LRR_14"/>
    <property type="match status" value="1"/>
</dbReference>